<name>A0A9K3E521_HELAN</name>
<evidence type="ECO:0000313" key="1">
    <source>
        <dbReference type="EMBL" id="KAF5767160.1"/>
    </source>
</evidence>
<gene>
    <name evidence="1" type="ORF">HanXRQr2_Chr14g0621111</name>
</gene>
<dbReference type="AlphaFoldDB" id="A0A9K3E521"/>
<dbReference type="Proteomes" id="UP000215914">
    <property type="component" value="Unassembled WGS sequence"/>
</dbReference>
<dbReference type="EMBL" id="MNCJ02000329">
    <property type="protein sequence ID" value="KAF5767160.1"/>
    <property type="molecule type" value="Genomic_DNA"/>
</dbReference>
<reference evidence="1" key="1">
    <citation type="journal article" date="2017" name="Nature">
        <title>The sunflower genome provides insights into oil metabolism, flowering and Asterid evolution.</title>
        <authorList>
            <person name="Badouin H."/>
            <person name="Gouzy J."/>
            <person name="Grassa C.J."/>
            <person name="Murat F."/>
            <person name="Staton S.E."/>
            <person name="Cottret L."/>
            <person name="Lelandais-Briere C."/>
            <person name="Owens G.L."/>
            <person name="Carrere S."/>
            <person name="Mayjonade B."/>
            <person name="Legrand L."/>
            <person name="Gill N."/>
            <person name="Kane N.C."/>
            <person name="Bowers J.E."/>
            <person name="Hubner S."/>
            <person name="Bellec A."/>
            <person name="Berard A."/>
            <person name="Berges H."/>
            <person name="Blanchet N."/>
            <person name="Boniface M.C."/>
            <person name="Brunel D."/>
            <person name="Catrice O."/>
            <person name="Chaidir N."/>
            <person name="Claudel C."/>
            <person name="Donnadieu C."/>
            <person name="Faraut T."/>
            <person name="Fievet G."/>
            <person name="Helmstetter N."/>
            <person name="King M."/>
            <person name="Knapp S.J."/>
            <person name="Lai Z."/>
            <person name="Le Paslier M.C."/>
            <person name="Lippi Y."/>
            <person name="Lorenzon L."/>
            <person name="Mandel J.R."/>
            <person name="Marage G."/>
            <person name="Marchand G."/>
            <person name="Marquand E."/>
            <person name="Bret-Mestries E."/>
            <person name="Morien E."/>
            <person name="Nambeesan S."/>
            <person name="Nguyen T."/>
            <person name="Pegot-Espagnet P."/>
            <person name="Pouilly N."/>
            <person name="Raftis F."/>
            <person name="Sallet E."/>
            <person name="Schiex T."/>
            <person name="Thomas J."/>
            <person name="Vandecasteele C."/>
            <person name="Vares D."/>
            <person name="Vear F."/>
            <person name="Vautrin S."/>
            <person name="Crespi M."/>
            <person name="Mangin B."/>
            <person name="Burke J.M."/>
            <person name="Salse J."/>
            <person name="Munos S."/>
            <person name="Vincourt P."/>
            <person name="Rieseberg L.H."/>
            <person name="Langlade N.B."/>
        </authorList>
    </citation>
    <scope>NUCLEOTIDE SEQUENCE</scope>
    <source>
        <tissue evidence="1">Leaves</tissue>
    </source>
</reference>
<dbReference type="Gramene" id="mRNA:HanXRQr2_Chr14g0621111">
    <property type="protein sequence ID" value="CDS:HanXRQr2_Chr14g0621111.1"/>
    <property type="gene ID" value="HanXRQr2_Chr14g0621111"/>
</dbReference>
<protein>
    <submittedName>
        <fullName evidence="1">Uncharacterized protein</fullName>
    </submittedName>
</protein>
<keyword evidence="2" id="KW-1185">Reference proteome</keyword>
<comment type="caution">
    <text evidence="1">The sequence shown here is derived from an EMBL/GenBank/DDBJ whole genome shotgun (WGS) entry which is preliminary data.</text>
</comment>
<accession>A0A9K3E521</accession>
<organism evidence="1 2">
    <name type="scientific">Helianthus annuus</name>
    <name type="common">Common sunflower</name>
    <dbReference type="NCBI Taxonomy" id="4232"/>
    <lineage>
        <taxon>Eukaryota</taxon>
        <taxon>Viridiplantae</taxon>
        <taxon>Streptophyta</taxon>
        <taxon>Embryophyta</taxon>
        <taxon>Tracheophyta</taxon>
        <taxon>Spermatophyta</taxon>
        <taxon>Magnoliopsida</taxon>
        <taxon>eudicotyledons</taxon>
        <taxon>Gunneridae</taxon>
        <taxon>Pentapetalae</taxon>
        <taxon>asterids</taxon>
        <taxon>campanulids</taxon>
        <taxon>Asterales</taxon>
        <taxon>Asteraceae</taxon>
        <taxon>Asteroideae</taxon>
        <taxon>Heliantheae alliance</taxon>
        <taxon>Heliantheae</taxon>
        <taxon>Helianthus</taxon>
    </lineage>
</organism>
<proteinExistence type="predicted"/>
<evidence type="ECO:0000313" key="2">
    <source>
        <dbReference type="Proteomes" id="UP000215914"/>
    </source>
</evidence>
<reference evidence="1" key="2">
    <citation type="submission" date="2020-06" db="EMBL/GenBank/DDBJ databases">
        <title>Helianthus annuus Genome sequencing and assembly Release 2.</title>
        <authorList>
            <person name="Gouzy J."/>
            <person name="Langlade N."/>
            <person name="Munos S."/>
        </authorList>
    </citation>
    <scope>NUCLEOTIDE SEQUENCE</scope>
    <source>
        <tissue evidence="1">Leaves</tissue>
    </source>
</reference>
<sequence length="63" mass="7457">MYVRNKEEPKMLGKFADESIKAHFDQQNTLIKHYLIKTPNQSTTIHYSINQIHEKLTTSPREI</sequence>